<comment type="caution">
    <text evidence="2">The sequence shown here is derived from an EMBL/GenBank/DDBJ whole genome shotgun (WGS) entry which is preliminary data.</text>
</comment>
<feature type="compositionally biased region" description="Polar residues" evidence="1">
    <location>
        <begin position="15"/>
        <end position="46"/>
    </location>
</feature>
<name>A0ABD3W331_SINWO</name>
<sequence length="80" mass="9278">QTVKDLGEISKHNKASNTKPGSTNRNGRQWRKLNQISQTTAQQTCHKCSMRHSRGERYPAKGKRCRSYNKFDMSQMKHEA</sequence>
<keyword evidence="3" id="KW-1185">Reference proteome</keyword>
<gene>
    <name evidence="2" type="ORF">ACJMK2_044365</name>
</gene>
<feature type="region of interest" description="Disordered" evidence="1">
    <location>
        <begin position="1"/>
        <end position="61"/>
    </location>
</feature>
<protein>
    <recommendedName>
        <fullName evidence="4">Gag protein</fullName>
    </recommendedName>
</protein>
<proteinExistence type="predicted"/>
<dbReference type="Proteomes" id="UP001634394">
    <property type="component" value="Unassembled WGS sequence"/>
</dbReference>
<dbReference type="EMBL" id="JBJQND010000009">
    <property type="protein sequence ID" value="KAL3867142.1"/>
    <property type="molecule type" value="Genomic_DNA"/>
</dbReference>
<evidence type="ECO:0000256" key="1">
    <source>
        <dbReference type="SAM" id="MobiDB-lite"/>
    </source>
</evidence>
<reference evidence="2 3" key="1">
    <citation type="submission" date="2024-11" db="EMBL/GenBank/DDBJ databases">
        <title>Chromosome-level genome assembly of the freshwater bivalve Anodonta woodiana.</title>
        <authorList>
            <person name="Chen X."/>
        </authorList>
    </citation>
    <scope>NUCLEOTIDE SEQUENCE [LARGE SCALE GENOMIC DNA]</scope>
    <source>
        <strain evidence="2">MN2024</strain>
        <tissue evidence="2">Gills</tissue>
    </source>
</reference>
<feature type="compositionally biased region" description="Basic and acidic residues" evidence="1">
    <location>
        <begin position="1"/>
        <end position="11"/>
    </location>
</feature>
<evidence type="ECO:0000313" key="2">
    <source>
        <dbReference type="EMBL" id="KAL3867142.1"/>
    </source>
</evidence>
<dbReference type="AlphaFoldDB" id="A0ABD3W331"/>
<evidence type="ECO:0000313" key="3">
    <source>
        <dbReference type="Proteomes" id="UP001634394"/>
    </source>
</evidence>
<evidence type="ECO:0008006" key="4">
    <source>
        <dbReference type="Google" id="ProtNLM"/>
    </source>
</evidence>
<feature type="non-terminal residue" evidence="2">
    <location>
        <position position="1"/>
    </location>
</feature>
<organism evidence="2 3">
    <name type="scientific">Sinanodonta woodiana</name>
    <name type="common">Chinese pond mussel</name>
    <name type="synonym">Anodonta woodiana</name>
    <dbReference type="NCBI Taxonomy" id="1069815"/>
    <lineage>
        <taxon>Eukaryota</taxon>
        <taxon>Metazoa</taxon>
        <taxon>Spiralia</taxon>
        <taxon>Lophotrochozoa</taxon>
        <taxon>Mollusca</taxon>
        <taxon>Bivalvia</taxon>
        <taxon>Autobranchia</taxon>
        <taxon>Heteroconchia</taxon>
        <taxon>Palaeoheterodonta</taxon>
        <taxon>Unionida</taxon>
        <taxon>Unionoidea</taxon>
        <taxon>Unionidae</taxon>
        <taxon>Unioninae</taxon>
        <taxon>Sinanodonta</taxon>
    </lineage>
</organism>
<accession>A0ABD3W331</accession>